<keyword evidence="14" id="KW-1185">Reference proteome</keyword>
<evidence type="ECO:0000259" key="11">
    <source>
        <dbReference type="PROSITE" id="PS50198"/>
    </source>
</evidence>
<feature type="transmembrane region" description="Helical" evidence="10">
    <location>
        <begin position="1252"/>
        <end position="1274"/>
    </location>
</feature>
<dbReference type="InterPro" id="IPR000297">
    <property type="entry name" value="PPIase_PpiC"/>
</dbReference>
<sequence>MSGVTSTLVWRDAIIKETRCRRAYYLGRFGSGAVPKHGDTGVYDPYNNDKVAAISPQRAVAIPEISGHKSWEKFRHTGRLVLSDGAAREGTTEEVKPKSAVSGVAVVAPDSGRRGTSRTCIGTHQNMASDGTAGCADEHAEARMQSLIASLELVLAAWDRQISASRKGLNAVTAAERQTSTTSYAAQEAEKALCEALAASKEIESRVAELQCRSDPQRSDDTLEKAARQLCVAGDATPELLASDGRPESSQVQTPQVAKRSAAAKAFQASKRRPEALQISDAGSDAACCAPRVCEGDSHIDFSMFNKDAWERARRRGEAMLSESKAGATACYREHLPKALKAPPNGQVKIWKLQVSTEEKIMRCYQEMMTGSGVGRGGFLLSASLDRFISLIQENSEAPDAKRGGDGTWIAKGKVDPRLEAVALTTPRGACSPPFLERPGCFQMVYVEECGLCLKRLAAGFNATTEIIFINASDPLFSDADVRMSKADSCKWLEPSLAPCGLLPEEWRWSEDVEHCASDTCAYQGNLGSGAFWCPLVSDEGCGEGGKCLRSMVLDGLHDKQFSCKFSEEFERSPLYRLFWSGGWSSPLFFAQYFPSQGIARLDIINSMCSHRQPILMQCSCTECDSLYDDIDPLTGEQSGACTDKKVPSPCARCEKCQCDYPEDSWLSSITRIIVDGIHRGVYIGCEDSLNSTGMCHTSLDDLPTPMSFECDTGMCVPDNATEEVVLARQSIDLFGQWTTVAILVLALLVVLSLFVLICVVLDCLRTRRLAAGALLDMPGAPLPAIAAAQAALGGFGSTPPGATLVFSWQNVNCARKDKQVLKDVSGSVESLSSGRGALVALLGPSGSGKTTLLEALAGRMQPGDSAQVRINGKEMSARSRRRHVSFVYQDEILGATLTVREALEFSAALRLRSLSAAKRAGRVSWALKMLKLEEVANSRIGDNHRRGISGGERRRVAIGVELVVSPPIMVLDEPTTGLDASCALMLGRVLSQLAEGGRLLICSMHQPRAELLRLFNARLDLGQFGDQLTKTTDPWSHKEEDESPDRNVPNERLGQNPTEECSWNVNPQLVAEIKRAVSKQSLGQSHSCFASFDDDLSDALAIASRATAGAAPASLPLQVFLLWQRSLREATRGNYAGLVAAIVVLSIAFLVGFTFRNLDTGIAGVQNRFGSIFFTQLFFSFFGLQACTLWYVDRDRLDRERASKLYNVLSYFLSKGSAYLWWYCLFVPAMYVGIVYYLIGFQGSISKMLTFYLCTAGTTAAASGVSLLCLSLTSSFANGISLAAIFLTVLQMYAGFLQRRDAIPWTFRWLNDVSPFAHAFAAMISSEFTGLETTVEATGHAAVTVEGSIWPQQFNVDPTQLEYNLQMLGLVAGSIWVLAFIPVWLRWYRVKTYHRCFKPMSRDKGCSDALEPPSWVSSRMQGSAALIWQDLHATLPNGAGLYEGMSGMVRTGRPLAVLGPSGCGKTTLLSCLAGEVTSTRWTGSIYLNRQKIAKKKLRRTVGYVRQDDALHPELTVREVIAFAVALRMPKASWRTRHERVTWTLSRLGLEAVANSKVGGHKFRGISGGERRRTAVGVELAVARGVLALDEPTSGLDSSSALALGSLLAELASEGVILLASMHQPSPDLLADFSVLRAS</sequence>
<evidence type="ECO:0000313" key="13">
    <source>
        <dbReference type="EMBL" id="CAE7769700.1"/>
    </source>
</evidence>
<evidence type="ECO:0000256" key="1">
    <source>
        <dbReference type="ARBA" id="ARBA00004141"/>
    </source>
</evidence>
<keyword evidence="5" id="KW-0067">ATP-binding</keyword>
<keyword evidence="8" id="KW-0413">Isomerase</keyword>
<feature type="transmembrane region" description="Helical" evidence="10">
    <location>
        <begin position="1221"/>
        <end position="1240"/>
    </location>
</feature>
<accession>A0A812Y8R9</accession>
<feature type="transmembrane region" description="Helical" evidence="10">
    <location>
        <begin position="1136"/>
        <end position="1159"/>
    </location>
</feature>
<keyword evidence="3 10" id="KW-0812">Transmembrane</keyword>
<dbReference type="InterPro" id="IPR046357">
    <property type="entry name" value="PPIase_dom_sf"/>
</dbReference>
<keyword evidence="4" id="KW-0547">Nucleotide-binding</keyword>
<evidence type="ECO:0000256" key="3">
    <source>
        <dbReference type="ARBA" id="ARBA00022692"/>
    </source>
</evidence>
<comment type="subcellular location">
    <subcellularLocation>
        <location evidence="1">Membrane</location>
        <topology evidence="1">Multi-pass membrane protein</topology>
    </subcellularLocation>
</comment>
<dbReference type="Pfam" id="PF00005">
    <property type="entry name" value="ABC_tran"/>
    <property type="match status" value="2"/>
</dbReference>
<evidence type="ECO:0000256" key="4">
    <source>
        <dbReference type="ARBA" id="ARBA00022741"/>
    </source>
</evidence>
<evidence type="ECO:0000259" key="12">
    <source>
        <dbReference type="PROSITE" id="PS50893"/>
    </source>
</evidence>
<evidence type="ECO:0000256" key="9">
    <source>
        <dbReference type="SAM" id="MobiDB-lite"/>
    </source>
</evidence>
<dbReference type="PROSITE" id="PS50893">
    <property type="entry name" value="ABC_TRANSPORTER_2"/>
    <property type="match status" value="2"/>
</dbReference>
<dbReference type="Proteomes" id="UP000649617">
    <property type="component" value="Unassembled WGS sequence"/>
</dbReference>
<dbReference type="PROSITE" id="PS50198">
    <property type="entry name" value="PPIC_PPIASE_2"/>
    <property type="match status" value="1"/>
</dbReference>
<dbReference type="GO" id="GO:0140359">
    <property type="term" value="F:ABC-type transporter activity"/>
    <property type="evidence" value="ECO:0007669"/>
    <property type="project" value="InterPro"/>
</dbReference>
<evidence type="ECO:0000256" key="7">
    <source>
        <dbReference type="ARBA" id="ARBA00023136"/>
    </source>
</evidence>
<dbReference type="SMART" id="SM00382">
    <property type="entry name" value="AAA"/>
    <property type="match status" value="2"/>
</dbReference>
<dbReference type="EMBL" id="CAJNIZ010047526">
    <property type="protein sequence ID" value="CAE7769700.1"/>
    <property type="molecule type" value="Genomic_DNA"/>
</dbReference>
<dbReference type="GO" id="GO:0016020">
    <property type="term" value="C:membrane"/>
    <property type="evidence" value="ECO:0007669"/>
    <property type="project" value="UniProtKB-SubCell"/>
</dbReference>
<protein>
    <recommendedName>
        <fullName evidence="15">ATP-binding cassette sub-family G member 2</fullName>
    </recommendedName>
</protein>
<dbReference type="Pfam" id="PF00639">
    <property type="entry name" value="Rotamase"/>
    <property type="match status" value="1"/>
</dbReference>
<feature type="domain" description="ABC transporter" evidence="12">
    <location>
        <begin position="807"/>
        <end position="1059"/>
    </location>
</feature>
<feature type="transmembrane region" description="Helical" evidence="10">
    <location>
        <begin position="1280"/>
        <end position="1298"/>
    </location>
</feature>
<dbReference type="PANTHER" id="PTHR48041:SF91">
    <property type="entry name" value="ABC TRANSPORTER G FAMILY MEMBER 28"/>
    <property type="match status" value="1"/>
</dbReference>
<dbReference type="InterPro" id="IPR027417">
    <property type="entry name" value="P-loop_NTPase"/>
</dbReference>
<reference evidence="13" key="1">
    <citation type="submission" date="2021-02" db="EMBL/GenBank/DDBJ databases">
        <authorList>
            <person name="Dougan E. K."/>
            <person name="Rhodes N."/>
            <person name="Thang M."/>
            <person name="Chan C."/>
        </authorList>
    </citation>
    <scope>NUCLEOTIDE SEQUENCE</scope>
</reference>
<dbReference type="GO" id="GO:0005524">
    <property type="term" value="F:ATP binding"/>
    <property type="evidence" value="ECO:0007669"/>
    <property type="project" value="UniProtKB-KW"/>
</dbReference>
<feature type="compositionally biased region" description="Basic and acidic residues" evidence="9">
    <location>
        <begin position="1036"/>
        <end position="1050"/>
    </location>
</feature>
<feature type="domain" description="ABC transporter" evidence="12">
    <location>
        <begin position="1427"/>
        <end position="1638"/>
    </location>
</feature>
<dbReference type="SUPFAM" id="SSF52540">
    <property type="entry name" value="P-loop containing nucleoside triphosphate hydrolases"/>
    <property type="match status" value="2"/>
</dbReference>
<dbReference type="PROSITE" id="PS00211">
    <property type="entry name" value="ABC_TRANSPORTER_1"/>
    <property type="match status" value="1"/>
</dbReference>
<feature type="transmembrane region" description="Helical" evidence="10">
    <location>
        <begin position="1366"/>
        <end position="1386"/>
    </location>
</feature>
<dbReference type="OrthoDB" id="425071at2759"/>
<comment type="caution">
    <text evidence="13">The sequence shown here is derived from an EMBL/GenBank/DDBJ whole genome shotgun (WGS) entry which is preliminary data.</text>
</comment>
<dbReference type="InterPro" id="IPR003593">
    <property type="entry name" value="AAA+_ATPase"/>
</dbReference>
<dbReference type="Gene3D" id="3.10.50.40">
    <property type="match status" value="1"/>
</dbReference>
<dbReference type="GO" id="GO:0016887">
    <property type="term" value="F:ATP hydrolysis activity"/>
    <property type="evidence" value="ECO:0007669"/>
    <property type="project" value="InterPro"/>
</dbReference>
<dbReference type="InterPro" id="IPR017871">
    <property type="entry name" value="ABC_transporter-like_CS"/>
</dbReference>
<evidence type="ECO:0000256" key="6">
    <source>
        <dbReference type="ARBA" id="ARBA00022989"/>
    </source>
</evidence>
<evidence type="ECO:0000256" key="2">
    <source>
        <dbReference type="ARBA" id="ARBA00022448"/>
    </source>
</evidence>
<evidence type="ECO:0000256" key="10">
    <source>
        <dbReference type="SAM" id="Phobius"/>
    </source>
</evidence>
<dbReference type="InterPro" id="IPR050352">
    <property type="entry name" value="ABCG_transporters"/>
</dbReference>
<evidence type="ECO:0008006" key="15">
    <source>
        <dbReference type="Google" id="ProtNLM"/>
    </source>
</evidence>
<feature type="transmembrane region" description="Helical" evidence="10">
    <location>
        <begin position="738"/>
        <end position="762"/>
    </location>
</feature>
<dbReference type="Pfam" id="PF01061">
    <property type="entry name" value="ABC2_membrane"/>
    <property type="match status" value="1"/>
</dbReference>
<dbReference type="Gene3D" id="3.40.50.300">
    <property type="entry name" value="P-loop containing nucleotide triphosphate hydrolases"/>
    <property type="match status" value="2"/>
</dbReference>
<feature type="domain" description="PpiC" evidence="11">
    <location>
        <begin position="345"/>
        <end position="449"/>
    </location>
</feature>
<dbReference type="GO" id="GO:0003755">
    <property type="term" value="F:peptidyl-prolyl cis-trans isomerase activity"/>
    <property type="evidence" value="ECO:0007669"/>
    <property type="project" value="UniProtKB-KW"/>
</dbReference>
<evidence type="ECO:0000256" key="5">
    <source>
        <dbReference type="ARBA" id="ARBA00022840"/>
    </source>
</evidence>
<proteinExistence type="predicted"/>
<keyword evidence="6 10" id="KW-1133">Transmembrane helix</keyword>
<feature type="region of interest" description="Disordered" evidence="9">
    <location>
        <begin position="1029"/>
        <end position="1061"/>
    </location>
</feature>
<evidence type="ECO:0000256" key="8">
    <source>
        <dbReference type="PROSITE-ProRule" id="PRU00278"/>
    </source>
</evidence>
<dbReference type="InterPro" id="IPR013525">
    <property type="entry name" value="ABC2_TM"/>
</dbReference>
<dbReference type="PANTHER" id="PTHR48041">
    <property type="entry name" value="ABC TRANSPORTER G FAMILY MEMBER 28"/>
    <property type="match status" value="1"/>
</dbReference>
<dbReference type="InterPro" id="IPR003439">
    <property type="entry name" value="ABC_transporter-like_ATP-bd"/>
</dbReference>
<evidence type="ECO:0000313" key="14">
    <source>
        <dbReference type="Proteomes" id="UP000649617"/>
    </source>
</evidence>
<organism evidence="13 14">
    <name type="scientific">Symbiodinium pilosum</name>
    <name type="common">Dinoflagellate</name>
    <dbReference type="NCBI Taxonomy" id="2952"/>
    <lineage>
        <taxon>Eukaryota</taxon>
        <taxon>Sar</taxon>
        <taxon>Alveolata</taxon>
        <taxon>Dinophyceae</taxon>
        <taxon>Suessiales</taxon>
        <taxon>Symbiodiniaceae</taxon>
        <taxon>Symbiodinium</taxon>
    </lineage>
</organism>
<name>A0A812Y8R9_SYMPI</name>
<keyword evidence="7 10" id="KW-0472">Membrane</keyword>
<keyword evidence="2" id="KW-0813">Transport</keyword>
<feature type="transmembrane region" description="Helical" evidence="10">
    <location>
        <begin position="1171"/>
        <end position="1193"/>
    </location>
</feature>
<keyword evidence="8" id="KW-0697">Rotamase</keyword>
<gene>
    <name evidence="13" type="ORF">SPIL2461_LOCUS22644</name>
</gene>